<sequence>MPRGGPNQKAVAAAEKKGAAQAVKDAEKARKVEAAIAADWADPSIARSQARAESSQAKADEAARRKREKEALLAAEEAANGSGGKAVKSKFGPASKKGGNKKKDDLSLLEDALIGDAEKKAKEKKRLDRIKKEREAMAAIEAERKAEEGRAKRDPLLVNTDTMIGMMSDGGHYSEEGGGPSLAVGRAANVASMVDVQGSGVDAALSAISLHGGGGNGDDRHPEKRMKAAYKAYEERMMPEMKSQFPGLKRQQYLDKIYTSWKKSPENPLNQQ</sequence>
<evidence type="ECO:0000259" key="4">
    <source>
        <dbReference type="Pfam" id="PF06244"/>
    </source>
</evidence>
<dbReference type="Pfam" id="PF06244">
    <property type="entry name" value="Ccdc124"/>
    <property type="match status" value="1"/>
</dbReference>
<accession>A0ABD3RF94</accession>
<dbReference type="EMBL" id="JALLPB020000344">
    <property type="protein sequence ID" value="KAL3810231.1"/>
    <property type="molecule type" value="Genomic_DNA"/>
</dbReference>
<dbReference type="InterPro" id="IPR010422">
    <property type="entry name" value="Ccdc124/Oxs1"/>
</dbReference>
<comment type="caution">
    <text evidence="6">The sequence shown here is derived from an EMBL/GenBank/DDBJ whole genome shotgun (WGS) entry which is preliminary data.</text>
</comment>
<evidence type="ECO:0000256" key="2">
    <source>
        <dbReference type="ARBA" id="ARBA00023054"/>
    </source>
</evidence>
<protein>
    <submittedName>
        <fullName evidence="6">Uncharacterized protein</fullName>
    </submittedName>
</protein>
<feature type="domain" description="LSO1/LSO2" evidence="5">
    <location>
        <begin position="8"/>
        <end position="77"/>
    </location>
</feature>
<evidence type="ECO:0000256" key="3">
    <source>
        <dbReference type="SAM" id="MobiDB-lite"/>
    </source>
</evidence>
<evidence type="ECO:0000259" key="5">
    <source>
        <dbReference type="Pfam" id="PF22048"/>
    </source>
</evidence>
<dbReference type="PANTHER" id="PTHR21680">
    <property type="entry name" value="COILED-COIL DOMAIN-CONTAINING PROTEIN 124"/>
    <property type="match status" value="1"/>
</dbReference>
<comment type="similarity">
    <text evidence="1">Belongs to the CCDC124 family.</text>
</comment>
<reference evidence="6 7" key="1">
    <citation type="submission" date="2024-10" db="EMBL/GenBank/DDBJ databases">
        <title>Updated reference genomes for cyclostephanoid diatoms.</title>
        <authorList>
            <person name="Roberts W.R."/>
            <person name="Alverson A.J."/>
        </authorList>
    </citation>
    <scope>NUCLEOTIDE SEQUENCE [LARGE SCALE GENOMIC DNA]</scope>
    <source>
        <strain evidence="6 7">AJA228-03</strain>
    </source>
</reference>
<evidence type="ECO:0000256" key="1">
    <source>
        <dbReference type="ARBA" id="ARBA00008296"/>
    </source>
</evidence>
<feature type="region of interest" description="Disordered" evidence="3">
    <location>
        <begin position="39"/>
        <end position="108"/>
    </location>
</feature>
<dbReference type="PANTHER" id="PTHR21680:SF0">
    <property type="entry name" value="COILED-COIL DOMAIN-CONTAINING PROTEIN 124"/>
    <property type="match status" value="1"/>
</dbReference>
<feature type="compositionally biased region" description="Basic and acidic residues" evidence="3">
    <location>
        <begin position="58"/>
        <end position="71"/>
    </location>
</feature>
<keyword evidence="2" id="KW-0175">Coiled coil</keyword>
<dbReference type="Pfam" id="PF22048">
    <property type="entry name" value="LSO1_2-like"/>
    <property type="match status" value="1"/>
</dbReference>
<evidence type="ECO:0000313" key="6">
    <source>
        <dbReference type="EMBL" id="KAL3810231.1"/>
    </source>
</evidence>
<organism evidence="6 7">
    <name type="scientific">Cyclostephanos tholiformis</name>
    <dbReference type="NCBI Taxonomy" id="382380"/>
    <lineage>
        <taxon>Eukaryota</taxon>
        <taxon>Sar</taxon>
        <taxon>Stramenopiles</taxon>
        <taxon>Ochrophyta</taxon>
        <taxon>Bacillariophyta</taxon>
        <taxon>Coscinodiscophyceae</taxon>
        <taxon>Thalassiosirophycidae</taxon>
        <taxon>Stephanodiscales</taxon>
        <taxon>Stephanodiscaceae</taxon>
        <taxon>Cyclostephanos</taxon>
    </lineage>
</organism>
<evidence type="ECO:0000313" key="7">
    <source>
        <dbReference type="Proteomes" id="UP001530377"/>
    </source>
</evidence>
<dbReference type="AlphaFoldDB" id="A0ABD3RF94"/>
<proteinExistence type="inferred from homology"/>
<feature type="compositionally biased region" description="Low complexity" evidence="3">
    <location>
        <begin position="44"/>
        <end position="57"/>
    </location>
</feature>
<name>A0ABD3RF94_9STRA</name>
<feature type="domain" description="Coiled-coil" evidence="4">
    <location>
        <begin position="196"/>
        <end position="271"/>
    </location>
</feature>
<dbReference type="Proteomes" id="UP001530377">
    <property type="component" value="Unassembled WGS sequence"/>
</dbReference>
<gene>
    <name evidence="6" type="ORF">ACHAXA_003028</name>
</gene>
<dbReference type="InterPro" id="IPR054414">
    <property type="entry name" value="Ccdc124/Oxs1_C"/>
</dbReference>
<keyword evidence="7" id="KW-1185">Reference proteome</keyword>
<dbReference type="InterPro" id="IPR054413">
    <property type="entry name" value="LSO1/2"/>
</dbReference>